<dbReference type="Proteomes" id="UP000613002">
    <property type="component" value="Unassembled WGS sequence"/>
</dbReference>
<proteinExistence type="predicted"/>
<evidence type="ECO:0000313" key="2">
    <source>
        <dbReference type="EMBL" id="MBB3868685.1"/>
    </source>
</evidence>
<organism evidence="2 3">
    <name type="scientific">Parageobacillus toebii NBRC 107807</name>
    <dbReference type="NCBI Taxonomy" id="1223503"/>
    <lineage>
        <taxon>Bacteria</taxon>
        <taxon>Bacillati</taxon>
        <taxon>Bacillota</taxon>
        <taxon>Bacilli</taxon>
        <taxon>Bacillales</taxon>
        <taxon>Anoxybacillaceae</taxon>
        <taxon>Parageobacillus</taxon>
    </lineage>
</organism>
<evidence type="ECO:0000256" key="1">
    <source>
        <dbReference type="ARBA" id="ARBA00023125"/>
    </source>
</evidence>
<dbReference type="PANTHER" id="PTHR46558:SF4">
    <property type="entry name" value="DNA-BIDING PHAGE PROTEIN"/>
    <property type="match status" value="1"/>
</dbReference>
<dbReference type="InterPro" id="IPR010982">
    <property type="entry name" value="Lambda_DNA-bd_dom_sf"/>
</dbReference>
<dbReference type="CDD" id="cd00093">
    <property type="entry name" value="HTH_XRE"/>
    <property type="match status" value="1"/>
</dbReference>
<dbReference type="Pfam" id="PF01381">
    <property type="entry name" value="HTH_3"/>
    <property type="match status" value="1"/>
</dbReference>
<accession>A0A6G9J1C7</accession>
<dbReference type="SUPFAM" id="SSF47413">
    <property type="entry name" value="lambda repressor-like DNA-binding domains"/>
    <property type="match status" value="1"/>
</dbReference>
<protein>
    <submittedName>
        <fullName evidence="2">Transcriptional regulator with XRE-family HTH domain</fullName>
    </submittedName>
</protein>
<dbReference type="InterPro" id="IPR001387">
    <property type="entry name" value="Cro/C1-type_HTH"/>
</dbReference>
<comment type="caution">
    <text evidence="2">The sequence shown here is derived from an EMBL/GenBank/DDBJ whole genome shotgun (WGS) entry which is preliminary data.</text>
</comment>
<name>A0A6G9J1C7_9BACL</name>
<keyword evidence="1" id="KW-0238">DNA-binding</keyword>
<dbReference type="AlphaFoldDB" id="A0A6G9J1C7"/>
<dbReference type="PROSITE" id="PS50943">
    <property type="entry name" value="HTH_CROC1"/>
    <property type="match status" value="1"/>
</dbReference>
<dbReference type="SMART" id="SM00530">
    <property type="entry name" value="HTH_XRE"/>
    <property type="match status" value="1"/>
</dbReference>
<dbReference type="RefSeq" id="WP_062755528.1">
    <property type="nucleotide sequence ID" value="NZ_BDAQ01000011.1"/>
</dbReference>
<dbReference type="Gene3D" id="1.10.260.40">
    <property type="entry name" value="lambda repressor-like DNA-binding domains"/>
    <property type="match status" value="1"/>
</dbReference>
<keyword evidence="3" id="KW-1185">Reference proteome</keyword>
<reference evidence="2 3" key="1">
    <citation type="submission" date="2020-08" db="EMBL/GenBank/DDBJ databases">
        <title>Genomic Encyclopedia of Type Strains, Phase IV (KMG-IV): sequencing the most valuable type-strain genomes for metagenomic binning, comparative biology and taxonomic classification.</title>
        <authorList>
            <person name="Goeker M."/>
        </authorList>
    </citation>
    <scope>NUCLEOTIDE SEQUENCE [LARGE SCALE GENOMIC DNA]</scope>
    <source>
        <strain evidence="2 3">DSM 14590</strain>
    </source>
</reference>
<dbReference type="EMBL" id="JACICZ010000004">
    <property type="protein sequence ID" value="MBB3868685.1"/>
    <property type="molecule type" value="Genomic_DNA"/>
</dbReference>
<dbReference type="PANTHER" id="PTHR46558">
    <property type="entry name" value="TRACRIPTIONAL REGULATORY PROTEIN-RELATED-RELATED"/>
    <property type="match status" value="1"/>
</dbReference>
<dbReference type="GO" id="GO:0003677">
    <property type="term" value="F:DNA binding"/>
    <property type="evidence" value="ECO:0007669"/>
    <property type="project" value="UniProtKB-KW"/>
</dbReference>
<evidence type="ECO:0000313" key="3">
    <source>
        <dbReference type="Proteomes" id="UP000613002"/>
    </source>
</evidence>
<sequence>MSTALGNRIKALRQKHNLSQSLLAEQLGFSHAYIGFLEKGMRSGTEETIRKIAEFFRVDPDELLSLRDEKLNDQDYDIKTEKTGLSSLPPYMEEFVNLLMKLEENTCKKIIEEFKSQLQQKLYSLLTPYELKEVKQMVLDVKRYWLNLIKNEHVSEPMFHEKLGYIPLDEKELFFKLQLDESALSVTLLYAEQNQITMFENWLGESNVRYLTEMPLPHLSQPQKVARFIWFSPSVSVLHRFQYLLNHNINVQHIDCSEHQLNWYIQQHLLEQHSEASAM</sequence>
<gene>
    <name evidence="2" type="ORF">HNR78_001568</name>
</gene>